<evidence type="ECO:0000256" key="7">
    <source>
        <dbReference type="ARBA" id="ARBA00022989"/>
    </source>
</evidence>
<feature type="transmembrane region" description="Helical" evidence="13">
    <location>
        <begin position="130"/>
        <end position="150"/>
    </location>
</feature>
<feature type="transmembrane region" description="Helical" evidence="13">
    <location>
        <begin position="106"/>
        <end position="124"/>
    </location>
</feature>
<protein>
    <recommendedName>
        <fullName evidence="14">Phospholipid/glycerol acyltransferase domain-containing protein</fullName>
    </recommendedName>
</protein>
<feature type="domain" description="Phospholipid/glycerol acyltransferase" evidence="14">
    <location>
        <begin position="191"/>
        <end position="302"/>
    </location>
</feature>
<feature type="transmembrane region" description="Helical" evidence="13">
    <location>
        <begin position="200"/>
        <end position="219"/>
    </location>
</feature>
<dbReference type="Pfam" id="PF01553">
    <property type="entry name" value="Acyltransferase"/>
    <property type="match status" value="1"/>
</dbReference>
<proteinExistence type="inferred from homology"/>
<dbReference type="AlphaFoldDB" id="A0A1D2A8C3"/>
<dbReference type="SUPFAM" id="SSF69593">
    <property type="entry name" value="Glycerol-3-phosphate (1)-acyltransferase"/>
    <property type="match status" value="1"/>
</dbReference>
<organism evidence="15">
    <name type="scientific">Auxenochlorella protothecoides</name>
    <name type="common">Green microalga</name>
    <name type="synonym">Chlorella protothecoides</name>
    <dbReference type="NCBI Taxonomy" id="3075"/>
    <lineage>
        <taxon>Eukaryota</taxon>
        <taxon>Viridiplantae</taxon>
        <taxon>Chlorophyta</taxon>
        <taxon>core chlorophytes</taxon>
        <taxon>Trebouxiophyceae</taxon>
        <taxon>Chlorellales</taxon>
        <taxon>Chlorellaceae</taxon>
        <taxon>Auxenochlorella</taxon>
    </lineage>
</organism>
<gene>
    <name evidence="15" type="ORF">g.42741</name>
</gene>
<dbReference type="GO" id="GO:0008654">
    <property type="term" value="P:phospholipid biosynthetic process"/>
    <property type="evidence" value="ECO:0007669"/>
    <property type="project" value="UniProtKB-KW"/>
</dbReference>
<evidence type="ECO:0000256" key="5">
    <source>
        <dbReference type="ARBA" id="ARBA00022679"/>
    </source>
</evidence>
<dbReference type="EMBL" id="GDKF01003160">
    <property type="protein sequence ID" value="JAT75462.1"/>
    <property type="molecule type" value="Transcribed_RNA"/>
</dbReference>
<comment type="pathway">
    <text evidence="2">Lipid metabolism.</text>
</comment>
<evidence type="ECO:0000259" key="14">
    <source>
        <dbReference type="SMART" id="SM00563"/>
    </source>
</evidence>
<dbReference type="InterPro" id="IPR002123">
    <property type="entry name" value="Plipid/glycerol_acylTrfase"/>
</dbReference>
<evidence type="ECO:0000256" key="8">
    <source>
        <dbReference type="ARBA" id="ARBA00023098"/>
    </source>
</evidence>
<dbReference type="GO" id="GO:0019432">
    <property type="term" value="P:triglyceride biosynthetic process"/>
    <property type="evidence" value="ECO:0007669"/>
    <property type="project" value="TreeGrafter"/>
</dbReference>
<dbReference type="GO" id="GO:0016020">
    <property type="term" value="C:membrane"/>
    <property type="evidence" value="ECO:0007669"/>
    <property type="project" value="UniProtKB-SubCell"/>
</dbReference>
<keyword evidence="8" id="KW-0443">Lipid metabolism</keyword>
<reference evidence="15" key="1">
    <citation type="submission" date="2015-08" db="EMBL/GenBank/DDBJ databases">
        <authorList>
            <person name="Babu N.S."/>
            <person name="Beckwith C.J."/>
            <person name="Beseler K.G."/>
            <person name="Brison A."/>
            <person name="Carone J.V."/>
            <person name="Caskin T.P."/>
            <person name="Diamond M."/>
            <person name="Durham M.E."/>
            <person name="Foxe J.M."/>
            <person name="Go M."/>
            <person name="Henderson B.A."/>
            <person name="Jones I.B."/>
            <person name="McGettigan J.A."/>
            <person name="Micheletti S.J."/>
            <person name="Nasrallah M.E."/>
            <person name="Ortiz D."/>
            <person name="Piller C.R."/>
            <person name="Privatt S.R."/>
            <person name="Schneider S.L."/>
            <person name="Sharp S."/>
            <person name="Smith T.C."/>
            <person name="Stanton J.D."/>
            <person name="Ullery H.E."/>
            <person name="Wilson R.J."/>
            <person name="Serrano M.G."/>
            <person name="Buck G."/>
            <person name="Lee V."/>
            <person name="Wang Y."/>
            <person name="Carvalho R."/>
            <person name="Voegtly L."/>
            <person name="Shi R."/>
            <person name="Duckworth R."/>
            <person name="Johnson A."/>
            <person name="Loviza R."/>
            <person name="Walstead R."/>
            <person name="Shah Z."/>
            <person name="Kiflezghi M."/>
            <person name="Wade K."/>
            <person name="Ball S.L."/>
            <person name="Bradley K.W."/>
            <person name="Asai D.J."/>
            <person name="Bowman C.A."/>
            <person name="Russell D.A."/>
            <person name="Pope W.H."/>
            <person name="Jacobs-Sera D."/>
            <person name="Hendrix R.W."/>
            <person name="Hatfull G.F."/>
        </authorList>
    </citation>
    <scope>NUCLEOTIDE SEQUENCE</scope>
</reference>
<comment type="similarity">
    <text evidence="3">Belongs to the 1-acyl-sn-glycerol-3-phosphate acyltransferase family.</text>
</comment>
<dbReference type="GO" id="GO:0005783">
    <property type="term" value="C:endoplasmic reticulum"/>
    <property type="evidence" value="ECO:0007669"/>
    <property type="project" value="TreeGrafter"/>
</dbReference>
<sequence>MASKASFMRRTSANPVGLTSLKNIHLSSIDLPHLDGGLKEGVSPDVQRQIEALVDQARSEFPDYAGSNLLSDVLDISSPLNDAASAIVDDSFLRCFTSAVDEPWNWNFYLLPLWILGVVLRNAIIFPLRLLTLLLGALVFIVAFMVAEALPAKHRTLAERRVVQFMAQIFVTSWTGVIRYHGPRPVSTANRVWVANHTSMIDYAVLCAYTPFAAIMQLHPGWVGLFQKRYLNSLGCLYFNRTQAKDRTLVHQRMRDHVADPNSMPLLIFPEGTCVNNEYCVMFRKGAFDLGATVCPIAIKYNKIFVDAFWNSKRQSFTAHLLKIMRSWALVCDVYFLEPQSKQPGESSQEFAERVQAMIAKRARLTVAPWDGYLKYYNLAEKHPDLIESQRRTYSAIISKHVVPL</sequence>
<evidence type="ECO:0000256" key="4">
    <source>
        <dbReference type="ARBA" id="ARBA00022516"/>
    </source>
</evidence>
<evidence type="ECO:0000256" key="12">
    <source>
        <dbReference type="ARBA" id="ARBA00023315"/>
    </source>
</evidence>
<keyword evidence="6 13" id="KW-0812">Transmembrane</keyword>
<comment type="subcellular location">
    <subcellularLocation>
        <location evidence="1">Membrane</location>
    </subcellularLocation>
</comment>
<keyword evidence="5" id="KW-0808">Transferase</keyword>
<evidence type="ECO:0000256" key="2">
    <source>
        <dbReference type="ARBA" id="ARBA00005189"/>
    </source>
</evidence>
<evidence type="ECO:0000256" key="3">
    <source>
        <dbReference type="ARBA" id="ARBA00008655"/>
    </source>
</evidence>
<keyword evidence="7 13" id="KW-1133">Transmembrane helix</keyword>
<name>A0A1D2A8C3_AUXPR</name>
<keyword evidence="4" id="KW-0444">Lipid biosynthesis</keyword>
<evidence type="ECO:0000256" key="10">
    <source>
        <dbReference type="ARBA" id="ARBA00023209"/>
    </source>
</evidence>
<evidence type="ECO:0000256" key="13">
    <source>
        <dbReference type="SAM" id="Phobius"/>
    </source>
</evidence>
<accession>A0A1D2A8C3</accession>
<evidence type="ECO:0000313" key="15">
    <source>
        <dbReference type="EMBL" id="JAT75462.1"/>
    </source>
</evidence>
<evidence type="ECO:0000256" key="1">
    <source>
        <dbReference type="ARBA" id="ARBA00004370"/>
    </source>
</evidence>
<evidence type="ECO:0000256" key="6">
    <source>
        <dbReference type="ARBA" id="ARBA00022692"/>
    </source>
</evidence>
<keyword evidence="9 13" id="KW-0472">Membrane</keyword>
<dbReference type="PANTHER" id="PTHR23063:SF2">
    <property type="entry name" value="GLYCEROL-3-PHOSPHATE ACYLTRANSFERASE 4, ISOFORM D-RELATED"/>
    <property type="match status" value="1"/>
</dbReference>
<evidence type="ECO:0000256" key="9">
    <source>
        <dbReference type="ARBA" id="ARBA00023136"/>
    </source>
</evidence>
<keyword evidence="11" id="KW-1208">Phospholipid metabolism</keyword>
<dbReference type="PANTHER" id="PTHR23063">
    <property type="entry name" value="PHOSPHOLIPID ACYLTRANSFERASE"/>
    <property type="match status" value="1"/>
</dbReference>
<keyword evidence="12" id="KW-0012">Acyltransferase</keyword>
<dbReference type="InterPro" id="IPR045252">
    <property type="entry name" value="LPCAT1-like"/>
</dbReference>
<dbReference type="GO" id="GO:0004366">
    <property type="term" value="F:glycerol-3-phosphate O-acyltransferase activity"/>
    <property type="evidence" value="ECO:0007669"/>
    <property type="project" value="TreeGrafter"/>
</dbReference>
<evidence type="ECO:0000256" key="11">
    <source>
        <dbReference type="ARBA" id="ARBA00023264"/>
    </source>
</evidence>
<dbReference type="CDD" id="cd07991">
    <property type="entry name" value="LPLAT_LPCAT1-like"/>
    <property type="match status" value="1"/>
</dbReference>
<keyword evidence="10" id="KW-0594">Phospholipid biosynthesis</keyword>
<dbReference type="SMART" id="SM00563">
    <property type="entry name" value="PlsC"/>
    <property type="match status" value="1"/>
</dbReference>